<feature type="region of interest" description="Disordered" evidence="2">
    <location>
        <begin position="613"/>
        <end position="684"/>
    </location>
</feature>
<feature type="compositionally biased region" description="Low complexity" evidence="2">
    <location>
        <begin position="2605"/>
        <end position="2615"/>
    </location>
</feature>
<feature type="compositionally biased region" description="Basic and acidic residues" evidence="2">
    <location>
        <begin position="1991"/>
        <end position="2002"/>
    </location>
</feature>
<feature type="compositionally biased region" description="Basic and acidic residues" evidence="2">
    <location>
        <begin position="2443"/>
        <end position="2470"/>
    </location>
</feature>
<feature type="compositionally biased region" description="Basic and acidic residues" evidence="2">
    <location>
        <begin position="470"/>
        <end position="485"/>
    </location>
</feature>
<feature type="compositionally biased region" description="Basic and acidic residues" evidence="2">
    <location>
        <begin position="2305"/>
        <end position="2314"/>
    </location>
</feature>
<evidence type="ECO:0000256" key="1">
    <source>
        <dbReference type="SAM" id="Coils"/>
    </source>
</evidence>
<feature type="region of interest" description="Disordered" evidence="2">
    <location>
        <begin position="1894"/>
        <end position="2147"/>
    </location>
</feature>
<feature type="compositionally biased region" description="Basic and acidic residues" evidence="2">
    <location>
        <begin position="400"/>
        <end position="410"/>
    </location>
</feature>
<dbReference type="PANTHER" id="PTHR12505">
    <property type="entry name" value="PHD FINGER TRANSCRIPTION FACTOR"/>
    <property type="match status" value="1"/>
</dbReference>
<feature type="compositionally biased region" description="Low complexity" evidence="2">
    <location>
        <begin position="973"/>
        <end position="983"/>
    </location>
</feature>
<evidence type="ECO:0000313" key="5">
    <source>
        <dbReference type="Ensembl" id="ENSBGRP00000031079.1"/>
    </source>
</evidence>
<feature type="region of interest" description="Disordered" evidence="2">
    <location>
        <begin position="154"/>
        <end position="252"/>
    </location>
</feature>
<feature type="compositionally biased region" description="Pro residues" evidence="2">
    <location>
        <begin position="317"/>
        <end position="339"/>
    </location>
</feature>
<reference evidence="5" key="3">
    <citation type="submission" date="2025-09" db="UniProtKB">
        <authorList>
            <consortium name="Ensembl"/>
        </authorList>
    </citation>
    <scope>IDENTIFICATION</scope>
</reference>
<feature type="compositionally biased region" description="Pro residues" evidence="2">
    <location>
        <begin position="1037"/>
        <end position="1047"/>
    </location>
</feature>
<protein>
    <submittedName>
        <fullName evidence="5">Trinucleotide repeat containing 18</fullName>
    </submittedName>
</protein>
<feature type="compositionally biased region" description="Basic and acidic residues" evidence="2">
    <location>
        <begin position="1957"/>
        <end position="1966"/>
    </location>
</feature>
<feature type="compositionally biased region" description="Low complexity" evidence="2">
    <location>
        <begin position="340"/>
        <end position="349"/>
    </location>
</feature>
<feature type="compositionally biased region" description="Acidic residues" evidence="2">
    <location>
        <begin position="1818"/>
        <end position="1843"/>
    </location>
</feature>
<feature type="compositionally biased region" description="Basic and acidic residues" evidence="2">
    <location>
        <begin position="2373"/>
        <end position="2382"/>
    </location>
</feature>
<feature type="compositionally biased region" description="Basic and acidic residues" evidence="2">
    <location>
        <begin position="2091"/>
        <end position="2101"/>
    </location>
</feature>
<accession>A0A8B9YBA5</accession>
<feature type="region of interest" description="Disordered" evidence="2">
    <location>
        <begin position="1"/>
        <end position="24"/>
    </location>
</feature>
<feature type="compositionally biased region" description="Basic and acidic residues" evidence="2">
    <location>
        <begin position="237"/>
        <end position="252"/>
    </location>
</feature>
<feature type="compositionally biased region" description="Low complexity" evidence="2">
    <location>
        <begin position="451"/>
        <end position="464"/>
    </location>
</feature>
<feature type="region of interest" description="Disordered" evidence="2">
    <location>
        <begin position="2293"/>
        <end position="2415"/>
    </location>
</feature>
<feature type="compositionally biased region" description="Basic residues" evidence="2">
    <location>
        <begin position="2327"/>
        <end position="2336"/>
    </location>
</feature>
<dbReference type="PANTHER" id="PTHR12505:SF21">
    <property type="entry name" value="TRINUCLEOTIDE REPEAT-CONTAINING GENE 18 PROTEIN"/>
    <property type="match status" value="1"/>
</dbReference>
<feature type="compositionally biased region" description="Basic and acidic residues" evidence="2">
    <location>
        <begin position="2479"/>
        <end position="2490"/>
    </location>
</feature>
<dbReference type="Proteomes" id="UP000694520">
    <property type="component" value="Chromosome 26"/>
</dbReference>
<feature type="region of interest" description="Disordered" evidence="2">
    <location>
        <begin position="1768"/>
        <end position="1855"/>
    </location>
</feature>
<feature type="region of interest" description="Disordered" evidence="2">
    <location>
        <begin position="967"/>
        <end position="1008"/>
    </location>
</feature>
<feature type="compositionally biased region" description="Basic residues" evidence="2">
    <location>
        <begin position="1544"/>
        <end position="1554"/>
    </location>
</feature>
<feature type="compositionally biased region" description="Low complexity" evidence="2">
    <location>
        <begin position="1176"/>
        <end position="1203"/>
    </location>
</feature>
<dbReference type="InterPro" id="IPR048924">
    <property type="entry name" value="BAHCC1-like_Tudor"/>
</dbReference>
<dbReference type="GeneTree" id="ENSGT00940000157099"/>
<feature type="compositionally biased region" description="Basic and acidic residues" evidence="2">
    <location>
        <begin position="2032"/>
        <end position="2044"/>
    </location>
</feature>
<reference evidence="5" key="2">
    <citation type="submission" date="2025-08" db="UniProtKB">
        <authorList>
            <consortium name="Ensembl"/>
        </authorList>
    </citation>
    <scope>IDENTIFICATION</scope>
</reference>
<feature type="compositionally biased region" description="Low complexity" evidence="2">
    <location>
        <begin position="1939"/>
        <end position="1952"/>
    </location>
</feature>
<feature type="domain" description="BAHCC1-like Tudor" evidence="3">
    <location>
        <begin position="2216"/>
        <end position="2282"/>
    </location>
</feature>
<feature type="compositionally biased region" description="Basic and acidic residues" evidence="2">
    <location>
        <begin position="425"/>
        <end position="437"/>
    </location>
</feature>
<feature type="compositionally biased region" description="Low complexity" evidence="2">
    <location>
        <begin position="2553"/>
        <end position="2570"/>
    </location>
</feature>
<evidence type="ECO:0000313" key="6">
    <source>
        <dbReference type="Proteomes" id="UP000694520"/>
    </source>
</evidence>
<reference evidence="5" key="1">
    <citation type="submission" date="2019-05" db="EMBL/GenBank/DDBJ databases">
        <authorList>
            <person name="Zhang S."/>
            <person name="Liu J."/>
        </authorList>
    </citation>
    <scope>NUCLEOTIDE SEQUENCE [LARGE SCALE GENOMIC DNA]</scope>
</reference>
<dbReference type="CDD" id="cd20469">
    <property type="entry name" value="Tudor_TNRC18"/>
    <property type="match status" value="1"/>
</dbReference>
<feature type="region of interest" description="Disordered" evidence="2">
    <location>
        <begin position="1501"/>
        <end position="1610"/>
    </location>
</feature>
<feature type="region of interest" description="Disordered" evidence="2">
    <location>
        <begin position="1024"/>
        <end position="1072"/>
    </location>
</feature>
<feature type="region of interest" description="Disordered" evidence="2">
    <location>
        <begin position="2431"/>
        <end position="2634"/>
    </location>
</feature>
<dbReference type="Gene3D" id="2.30.30.140">
    <property type="match status" value="1"/>
</dbReference>
<feature type="region of interest" description="Disordered" evidence="2">
    <location>
        <begin position="314"/>
        <end position="354"/>
    </location>
</feature>
<feature type="compositionally biased region" description="Basic and acidic residues" evidence="2">
    <location>
        <begin position="216"/>
        <end position="227"/>
    </location>
</feature>
<feature type="region of interest" description="Disordered" evidence="2">
    <location>
        <begin position="501"/>
        <end position="520"/>
    </location>
</feature>
<feature type="region of interest" description="Disordered" evidence="2">
    <location>
        <begin position="1282"/>
        <end position="1326"/>
    </location>
</feature>
<organism evidence="5 6">
    <name type="scientific">Bos mutus grunniens</name>
    <name type="common">Wild yak</name>
    <name type="synonym">Bos grunniens</name>
    <dbReference type="NCBI Taxonomy" id="30521"/>
    <lineage>
        <taxon>Eukaryota</taxon>
        <taxon>Metazoa</taxon>
        <taxon>Chordata</taxon>
        <taxon>Craniata</taxon>
        <taxon>Vertebrata</taxon>
        <taxon>Euteleostomi</taxon>
        <taxon>Mammalia</taxon>
        <taxon>Eutheria</taxon>
        <taxon>Laurasiatheria</taxon>
        <taxon>Artiodactyla</taxon>
        <taxon>Ruminantia</taxon>
        <taxon>Pecora</taxon>
        <taxon>Bovidae</taxon>
        <taxon>Bovinae</taxon>
        <taxon>Bos</taxon>
    </lineage>
</organism>
<dbReference type="Ensembl" id="ENSBGRT00000035950.1">
    <property type="protein sequence ID" value="ENSBGRP00000031079.1"/>
    <property type="gene ID" value="ENSBGRG00000018231.1"/>
</dbReference>
<feature type="region of interest" description="Disordered" evidence="2">
    <location>
        <begin position="1692"/>
        <end position="1756"/>
    </location>
</feature>
<feature type="compositionally biased region" description="Basic and acidic residues" evidence="2">
    <location>
        <begin position="1146"/>
        <end position="1166"/>
    </location>
</feature>
<keyword evidence="6" id="KW-1185">Reference proteome</keyword>
<feature type="region of interest" description="Disordered" evidence="2">
    <location>
        <begin position="1111"/>
        <end position="1251"/>
    </location>
</feature>
<feature type="compositionally biased region" description="Basic and acidic residues" evidence="2">
    <location>
        <begin position="1050"/>
        <end position="1071"/>
    </location>
</feature>
<feature type="compositionally biased region" description="Basic and acidic residues" evidence="2">
    <location>
        <begin position="195"/>
        <end position="207"/>
    </location>
</feature>
<feature type="region of interest" description="Disordered" evidence="2">
    <location>
        <begin position="697"/>
        <end position="734"/>
    </location>
</feature>
<dbReference type="InterPro" id="IPR056841">
    <property type="entry name" value="TNRC18_BAHCC1-like_SH3"/>
</dbReference>
<evidence type="ECO:0000259" key="4">
    <source>
        <dbReference type="Pfam" id="PF24912"/>
    </source>
</evidence>
<feature type="region of interest" description="Disordered" evidence="2">
    <location>
        <begin position="382"/>
        <end position="495"/>
    </location>
</feature>
<name>A0A8B9YBA5_BOSMU</name>
<proteinExistence type="predicted"/>
<dbReference type="InterPro" id="IPR052429">
    <property type="entry name" value="BAH_domain_protein"/>
</dbReference>
<evidence type="ECO:0000259" key="3">
    <source>
        <dbReference type="Pfam" id="PF21744"/>
    </source>
</evidence>
<gene>
    <name evidence="5" type="primary">TNRC18</name>
</gene>
<feature type="domain" description="TNRC18/BAHCC1-like SH3" evidence="4">
    <location>
        <begin position="2154"/>
        <end position="2211"/>
    </location>
</feature>
<feature type="compositionally biased region" description="Basic and acidic residues" evidence="2">
    <location>
        <begin position="725"/>
        <end position="734"/>
    </location>
</feature>
<feature type="coiled-coil region" evidence="1">
    <location>
        <begin position="921"/>
        <end position="955"/>
    </location>
</feature>
<evidence type="ECO:0000256" key="2">
    <source>
        <dbReference type="SAM" id="MobiDB-lite"/>
    </source>
</evidence>
<feature type="compositionally biased region" description="Basic and acidic residues" evidence="2">
    <location>
        <begin position="656"/>
        <end position="665"/>
    </location>
</feature>
<sequence>MDGRDFGPPRSVHGPPPPLLSGLAMDSHRVGAATAGRLPASGLPGPLPPGKYMAGLNLHPHPGEAFLGSFVAGGMGPAASSHGSPVPLPSDLSFRSPTPSNLPMVQLWAAHAHEGFSHLPSGLYPPYLHLSHLEPPSSGSPLLSQLGQPSIFDTQKDGFYLPAPGAPGAPGTLHSHAASSRTPGGHSSGTSTKGASREGPAKERTGRSGEPPPLFGKKDPRAREEAAGPRGVVDLTQEARAEGRQDRGPPRLLERLSPFLSKGKNPPPPLSLSLCNGTGTGDVGLPALIAEGSRGTKDIARQDESARLRRAEALLPGPCPCPSPLPPPPPPPSKGPPAPSAASGAFAAPQPAPTGVYTIFPAAAAREPGREHRVVAPTFVPSVEAFDERPGPIQIASQARDSRAREREVGRPGVLQGPPGSPRPPPDRPESLREKSSVIRSLKRPPPAEAPPARAARASPDPRAYLPAKELLKPEAEPRPCERALRGPAATAASQQAAKLFGLEPGRPPPPAGPEHKWKPFELGNFATTQMAVLAAQHHHASRAEEEAAAAAASKKAYLDPGGALPRAVATCARPGADIHAAAHGPGEASAMQSLIKYSGSFAREAVTVRPGGCGKKSPFGGLGTMKPEPAPTAAPRAQTRLPHPGGPAASSGRQLKRDPERPESAKAFGRDGSGAQGEAEVRHPPVGIAVAVARQKDSGGSGRLAPGLADQERSLSLSNVKGHGRADEDCGDDRARHREERLLGARLDRDQEKLLRESKELADLARLHPTSCAANGLNPNLMVTGGPALAGSGRWSADPAAHLATHPWLPRSGSTSMWLAGHPYGLGPPSLHQGMTPAFPPGLGGSLPSAYQFVRDPQSGQLVVIPSDHLPHFAELMERAAVPPLWPALYPPGRSSLHHAQQLQLFSQQHFLRQQEFLYLQQQAAQALELQRSAQLVQERLKAQEQRAEMEEKVSKRSLEAAGKAGLGAAGPGLLPRKPPGLSTGPTGTYGKAMSPPPSPRASPVAALKAKVIQKLEDVSKPPAYAYPATPSSHPSSPPASPPPTPGIARKEEAPENVVEKKDLELEKEAPSPFQALFSDIPARYPFQALPPHYGRPYPFLLQPTAAADADGLAPDVPLPADGPERLALSPEDKPLRLSPSKVPEPPREVPDEEPLVEREVKAEVEDMDEEPAQLPSLESPLTLPPEDALAAPSPAGGLLEAQALSASGQGPEEPPGCPDFAEGAEARVDSPGLTESCAAAPDLGPRLTPEPLVEAKEEPVEVPVDMPVAVPAPLAEVVPGEEDLAQTAPSEPRPSLELPDCDVPAGEGECPRLEAPEAGPVPGGTCFLEEAGSEEFLPSLEDPLAGMNALAAAAELPQARPLPSPGTGAPALETLEAAQSLVLEQSFLHGITLLSEIAELELEKRSQEARGPPVRPSLESLLAASSHVLKEVLDSPFVDPLKNLRLPRELNPNKKYSWMQKKDERMYAMKSSLESMDAMELDFRMRLAEVQRQYKEKQRELVKLQRRRDSEDRREEPHRSLARRGPGRPRKRTHALSALSPPRKRGKSRIHSGKLSGKPLLTSDDYELGAGMRKRHKGPEEDHDALGGAGKARGRNQPWDEHETSSDLMSQLKIKKKKMASDQEQLASKLDKALSLTKQDKLKSPFKFSDGSGGKSKASGGCGRYLTPYDSLLGKDRKALAKGLSLSLKASREGKHKRAAKARKMEVGFKARGQPKSTHSPFASEVSSYSYNTDSEEEEEFLKDEWAAQGPSSSKLTPSLLCGMVAKNSKPAGGPKLTRRGLAGARTLKPKPAAGRKQPFCLLLQEVEPRSSFSDSSEDSFDQDESSEEEDEDDEPEEDEAAGGYRLGARERALSPGLEESGLGLLARFAASALPSPTVGPSLSVVQLEAKQKARKKEERQSLMGTEFEYTDSESEVKVRKRSPAGLLRPKKGLGEPGPALAAPGARTPGPSSPDKAKLAAEKGRKARKSRGPKEPGPEAGPEASDDDLWTRRRSERIFLHDASAPPAPSSAAPTAAKPGRCAKAGLPSPRKDAGRARDRKDPRKKKKGKEAGSGASLPPPRVPALPTEARAPHTSSPASAKRSKAKAKGKEVKKENRGKGGAVSKLMESMAAEEDFEPNQDSSFSEDEHLPRGGAAERPLTPAPRSCIIDKDELKDGLRVLIPMDDKLLYAGHVQTLHSPDIYRVVVEGERGNRPHIYCLEQLLQEAIIDVRPASTRYLPQGTRIAAYWSQQYRCLYPGTVVRGLLGLEDDGDLITVEFDDGDTGRIPLSHIRLLPPDYKIQCAEPSPALLVPSAKRRSRKTSKDAGESKDGAAAAPEEPGAKARGRGRKPSTKAKSDRAAVLEEGGSTDDVPGTPLVLEPVSTPGSKKSPPEPVDKRAKTPKARPAPPQPSPAPSTFASCPAPEPFGELPAPAAALAPAPLVTVPITMPATRPKPKKARAAEESASKGARRPGEEAELLVKLDHEGVTSPKSKKAKEALLLREEPKGLLGLGSYAPAAGSPEPKAARPKAADGDLAQEPAVGLAFEDSGTPKSPDKGQAEQDGAEESESGSSSGGSSSDSSSSSSETEGEEDGQGGGGRTCSASSSRASVGDPPLSDKGVSSHSHSSCSPSDILAFDSSPGVIWGRRSAA</sequence>
<dbReference type="Pfam" id="PF24912">
    <property type="entry name" value="SH3_TNRC18"/>
    <property type="match status" value="1"/>
</dbReference>
<feature type="compositionally biased region" description="Basic and acidic residues" evidence="2">
    <location>
        <begin position="1501"/>
        <end position="1521"/>
    </location>
</feature>
<feature type="compositionally biased region" description="Basic and acidic residues" evidence="2">
    <location>
        <begin position="1894"/>
        <end position="1903"/>
    </location>
</feature>
<feature type="compositionally biased region" description="Low complexity" evidence="2">
    <location>
        <begin position="1024"/>
        <end position="1036"/>
    </location>
</feature>
<feature type="compositionally biased region" description="Polar residues" evidence="2">
    <location>
        <begin position="1717"/>
        <end position="1735"/>
    </location>
</feature>
<feature type="compositionally biased region" description="Basic residues" evidence="2">
    <location>
        <begin position="1522"/>
        <end position="1536"/>
    </location>
</feature>
<feature type="compositionally biased region" description="Pro residues" evidence="2">
    <location>
        <begin position="2388"/>
        <end position="2397"/>
    </location>
</feature>
<dbReference type="Pfam" id="PF21744">
    <property type="entry name" value="BAHCC1-like_Tudor"/>
    <property type="match status" value="1"/>
</dbReference>
<keyword evidence="1" id="KW-0175">Coiled coil</keyword>